<sequence length="230" mass="26280">MMTYPEASIVNLTLGSFFISSHIYDRWLSKSALSLMDTNALVKLFIVAIGFFTIPLKSLVSGTLSLQIQYLIIGVFLGYVYFNFEIWFIKILPGKYKLLPRENNSIKINKLNIKNLLNSSTRSFKKKNEFSLTSIFFIAVSEEIIYRGFLTTFCMEFPLNWLNIVYLVLVNLIFALSHINIGFVHVITKFILGWTCLIAYLLSGTVLTPIAIHSVFNLLAVKKLKERLNA</sequence>
<evidence type="ECO:0000313" key="3">
    <source>
        <dbReference type="EMBL" id="MFC3909016.1"/>
    </source>
</evidence>
<keyword evidence="1" id="KW-0812">Transmembrane</keyword>
<name>A0ABV8CG97_9GAMM</name>
<dbReference type="Proteomes" id="UP001595758">
    <property type="component" value="Unassembled WGS sequence"/>
</dbReference>
<evidence type="ECO:0000256" key="1">
    <source>
        <dbReference type="SAM" id="Phobius"/>
    </source>
</evidence>
<feature type="transmembrane region" description="Helical" evidence="1">
    <location>
        <begin position="161"/>
        <end position="179"/>
    </location>
</feature>
<feature type="transmembrane region" description="Helical" evidence="1">
    <location>
        <begin position="36"/>
        <end position="56"/>
    </location>
</feature>
<keyword evidence="3" id="KW-0378">Hydrolase</keyword>
<keyword evidence="4" id="KW-1185">Reference proteome</keyword>
<dbReference type="RefSeq" id="WP_382342843.1">
    <property type="nucleotide sequence ID" value="NZ_JBHSAB010000019.1"/>
</dbReference>
<dbReference type="EC" id="3.4.-.-" evidence="3"/>
<evidence type="ECO:0000259" key="2">
    <source>
        <dbReference type="Pfam" id="PF02517"/>
    </source>
</evidence>
<dbReference type="Pfam" id="PF02517">
    <property type="entry name" value="Rce1-like"/>
    <property type="match status" value="1"/>
</dbReference>
<dbReference type="EMBL" id="JBHSAB010000019">
    <property type="protein sequence ID" value="MFC3909016.1"/>
    <property type="molecule type" value="Genomic_DNA"/>
</dbReference>
<evidence type="ECO:0000313" key="4">
    <source>
        <dbReference type="Proteomes" id="UP001595758"/>
    </source>
</evidence>
<gene>
    <name evidence="3" type="ORF">ACFORL_08010</name>
</gene>
<dbReference type="InterPro" id="IPR003675">
    <property type="entry name" value="Rce1/LyrA-like_dom"/>
</dbReference>
<keyword evidence="1" id="KW-0472">Membrane</keyword>
<organism evidence="3 4">
    <name type="scientific">Legionella dresdenensis</name>
    <dbReference type="NCBI Taxonomy" id="450200"/>
    <lineage>
        <taxon>Bacteria</taxon>
        <taxon>Pseudomonadati</taxon>
        <taxon>Pseudomonadota</taxon>
        <taxon>Gammaproteobacteria</taxon>
        <taxon>Legionellales</taxon>
        <taxon>Legionellaceae</taxon>
        <taxon>Legionella</taxon>
    </lineage>
</organism>
<feature type="transmembrane region" description="Helical" evidence="1">
    <location>
        <begin position="68"/>
        <end position="89"/>
    </location>
</feature>
<protein>
    <submittedName>
        <fullName evidence="3">CPBP family intramembrane glutamic endopeptidase</fullName>
        <ecNumber evidence="3">3.4.-.-</ecNumber>
    </submittedName>
</protein>
<accession>A0ABV8CG97</accession>
<keyword evidence="1" id="KW-1133">Transmembrane helix</keyword>
<reference evidence="4" key="1">
    <citation type="journal article" date="2019" name="Int. J. Syst. Evol. Microbiol.">
        <title>The Global Catalogue of Microorganisms (GCM) 10K type strain sequencing project: providing services to taxonomists for standard genome sequencing and annotation.</title>
        <authorList>
            <consortium name="The Broad Institute Genomics Platform"/>
            <consortium name="The Broad Institute Genome Sequencing Center for Infectious Disease"/>
            <person name="Wu L."/>
            <person name="Ma J."/>
        </authorList>
    </citation>
    <scope>NUCLEOTIDE SEQUENCE [LARGE SCALE GENOMIC DNA]</scope>
    <source>
        <strain evidence="4">CCUG 59858</strain>
    </source>
</reference>
<feature type="transmembrane region" description="Helical" evidence="1">
    <location>
        <begin position="191"/>
        <end position="216"/>
    </location>
</feature>
<feature type="transmembrane region" description="Helical" evidence="1">
    <location>
        <begin position="6"/>
        <end position="24"/>
    </location>
</feature>
<proteinExistence type="predicted"/>
<feature type="domain" description="CAAX prenyl protease 2/Lysostaphin resistance protein A-like" evidence="2">
    <location>
        <begin position="132"/>
        <end position="219"/>
    </location>
</feature>
<comment type="caution">
    <text evidence="3">The sequence shown here is derived from an EMBL/GenBank/DDBJ whole genome shotgun (WGS) entry which is preliminary data.</text>
</comment>
<dbReference type="GO" id="GO:0016787">
    <property type="term" value="F:hydrolase activity"/>
    <property type="evidence" value="ECO:0007669"/>
    <property type="project" value="UniProtKB-KW"/>
</dbReference>